<dbReference type="GO" id="GO:0055085">
    <property type="term" value="P:transmembrane transport"/>
    <property type="evidence" value="ECO:0007669"/>
    <property type="project" value="InterPro"/>
</dbReference>
<keyword evidence="3" id="KW-0813">Transport</keyword>
<evidence type="ECO:0000256" key="5">
    <source>
        <dbReference type="ARBA" id="ARBA00022737"/>
    </source>
</evidence>
<evidence type="ECO:0000256" key="4">
    <source>
        <dbReference type="ARBA" id="ARBA00022692"/>
    </source>
</evidence>
<dbReference type="Proteomes" id="UP000095283">
    <property type="component" value="Unplaced"/>
</dbReference>
<dbReference type="SUPFAM" id="SSF103506">
    <property type="entry name" value="Mitochondrial carrier"/>
    <property type="match status" value="1"/>
</dbReference>
<evidence type="ECO:0000256" key="6">
    <source>
        <dbReference type="ARBA" id="ARBA00023136"/>
    </source>
</evidence>
<dbReference type="InterPro" id="IPR023395">
    <property type="entry name" value="MCP_dom_sf"/>
</dbReference>
<evidence type="ECO:0000313" key="8">
    <source>
        <dbReference type="WBParaSite" id="Hba_03292"/>
    </source>
</evidence>
<evidence type="ECO:0000256" key="2">
    <source>
        <dbReference type="ARBA" id="ARBA00006375"/>
    </source>
</evidence>
<keyword evidence="7" id="KW-1185">Reference proteome</keyword>
<comment type="similarity">
    <text evidence="2">Belongs to the mitochondrial carrier (TC 2.A.29) family.</text>
</comment>
<dbReference type="AlphaFoldDB" id="A0A1I7WEC0"/>
<proteinExistence type="inferred from homology"/>
<dbReference type="WBParaSite" id="Hba_03292">
    <property type="protein sequence ID" value="Hba_03292"/>
    <property type="gene ID" value="Hba_03292"/>
</dbReference>
<keyword evidence="6" id="KW-0472">Membrane</keyword>
<dbReference type="Gene3D" id="1.50.40.10">
    <property type="entry name" value="Mitochondrial carrier domain"/>
    <property type="match status" value="1"/>
</dbReference>
<evidence type="ECO:0000256" key="1">
    <source>
        <dbReference type="ARBA" id="ARBA00004141"/>
    </source>
</evidence>
<keyword evidence="5" id="KW-0677">Repeat</keyword>
<protein>
    <submittedName>
        <fullName evidence="8">ADP/ATP translocase</fullName>
    </submittedName>
</protein>
<evidence type="ECO:0000313" key="7">
    <source>
        <dbReference type="Proteomes" id="UP000095283"/>
    </source>
</evidence>
<reference evidence="8" key="1">
    <citation type="submission" date="2016-11" db="UniProtKB">
        <authorList>
            <consortium name="WormBaseParasite"/>
        </authorList>
    </citation>
    <scope>IDENTIFICATION</scope>
</reference>
<organism evidence="7 8">
    <name type="scientific">Heterorhabditis bacteriophora</name>
    <name type="common">Entomopathogenic nematode worm</name>
    <dbReference type="NCBI Taxonomy" id="37862"/>
    <lineage>
        <taxon>Eukaryota</taxon>
        <taxon>Metazoa</taxon>
        <taxon>Ecdysozoa</taxon>
        <taxon>Nematoda</taxon>
        <taxon>Chromadorea</taxon>
        <taxon>Rhabditida</taxon>
        <taxon>Rhabditina</taxon>
        <taxon>Rhabditomorpha</taxon>
        <taxon>Strongyloidea</taxon>
        <taxon>Heterorhabditidae</taxon>
        <taxon>Heterorhabditis</taxon>
    </lineage>
</organism>
<evidence type="ECO:0000256" key="3">
    <source>
        <dbReference type="ARBA" id="ARBA00022448"/>
    </source>
</evidence>
<accession>A0A1I7WEC0</accession>
<sequence>MLRSSSRHRKVENGKKFITDLVVGGASAAISKTVVAPVERIKLLLQIKICLPLKASS</sequence>
<dbReference type="InterPro" id="IPR018108">
    <property type="entry name" value="MCP_transmembrane"/>
</dbReference>
<dbReference type="Pfam" id="PF00153">
    <property type="entry name" value="Mito_carr"/>
    <property type="match status" value="1"/>
</dbReference>
<dbReference type="PRINTS" id="PR00926">
    <property type="entry name" value="MITOCARRIER"/>
</dbReference>
<dbReference type="InterPro" id="IPR002067">
    <property type="entry name" value="MCP"/>
</dbReference>
<name>A0A1I7WEC0_HETBA</name>
<dbReference type="GO" id="GO:0016020">
    <property type="term" value="C:membrane"/>
    <property type="evidence" value="ECO:0007669"/>
    <property type="project" value="UniProtKB-SubCell"/>
</dbReference>
<comment type="subcellular location">
    <subcellularLocation>
        <location evidence="1">Membrane</location>
        <topology evidence="1">Multi-pass membrane protein</topology>
    </subcellularLocation>
</comment>
<keyword evidence="4" id="KW-0812">Transmembrane</keyword>